<evidence type="ECO:0000256" key="3">
    <source>
        <dbReference type="ARBA" id="ARBA00012662"/>
    </source>
</evidence>
<evidence type="ECO:0000259" key="7">
    <source>
        <dbReference type="Pfam" id="PF01120"/>
    </source>
</evidence>
<dbReference type="PANTHER" id="PTHR10030:SF37">
    <property type="entry name" value="ALPHA-L-FUCOSIDASE-RELATED"/>
    <property type="match status" value="1"/>
</dbReference>
<dbReference type="Pfam" id="PF01120">
    <property type="entry name" value="Alpha_L_fucos"/>
    <property type="match status" value="1"/>
</dbReference>
<keyword evidence="10" id="KW-1185">Reference proteome</keyword>
<dbReference type="InterPro" id="IPR017853">
    <property type="entry name" value="GH"/>
</dbReference>
<dbReference type="SUPFAM" id="SSF51445">
    <property type="entry name" value="(Trans)glycosidases"/>
    <property type="match status" value="1"/>
</dbReference>
<accession>A0ABQ2BR83</accession>
<dbReference type="Proteomes" id="UP000615455">
    <property type="component" value="Unassembled WGS sequence"/>
</dbReference>
<dbReference type="PIRSF" id="PIRSF001092">
    <property type="entry name" value="Alpha-L-fucosidase"/>
    <property type="match status" value="1"/>
</dbReference>
<dbReference type="InterPro" id="IPR013780">
    <property type="entry name" value="Glyco_hydro_b"/>
</dbReference>
<feature type="domain" description="Glycoside hydrolase family 29 N-terminal" evidence="7">
    <location>
        <begin position="2"/>
        <end position="384"/>
    </location>
</feature>
<organism evidence="9 10">
    <name type="scientific">Paenibacillus marchantiophytorum</name>
    <dbReference type="NCBI Taxonomy" id="1619310"/>
    <lineage>
        <taxon>Bacteria</taxon>
        <taxon>Bacillati</taxon>
        <taxon>Bacillota</taxon>
        <taxon>Bacilli</taxon>
        <taxon>Bacillales</taxon>
        <taxon>Paenibacillaceae</taxon>
        <taxon>Paenibacillus</taxon>
    </lineage>
</organism>
<name>A0ABQ2BR83_9BACL</name>
<dbReference type="EMBL" id="BMHE01000003">
    <property type="protein sequence ID" value="GGI44795.1"/>
    <property type="molecule type" value="Genomic_DNA"/>
</dbReference>
<keyword evidence="4" id="KW-0732">Signal</keyword>
<dbReference type="InterPro" id="IPR000933">
    <property type="entry name" value="Glyco_hydro_29"/>
</dbReference>
<evidence type="ECO:0000313" key="9">
    <source>
        <dbReference type="EMBL" id="GGI44795.1"/>
    </source>
</evidence>
<reference evidence="10" key="1">
    <citation type="journal article" date="2019" name="Int. J. Syst. Evol. Microbiol.">
        <title>The Global Catalogue of Microorganisms (GCM) 10K type strain sequencing project: providing services to taxonomists for standard genome sequencing and annotation.</title>
        <authorList>
            <consortium name="The Broad Institute Genomics Platform"/>
            <consortium name="The Broad Institute Genome Sequencing Center for Infectious Disease"/>
            <person name="Wu L."/>
            <person name="Ma J."/>
        </authorList>
    </citation>
    <scope>NUCLEOTIDE SEQUENCE [LARGE SCALE GENOMIC DNA]</scope>
    <source>
        <strain evidence="10">CGMCC 1.15043</strain>
    </source>
</reference>
<evidence type="ECO:0000256" key="1">
    <source>
        <dbReference type="ARBA" id="ARBA00004071"/>
    </source>
</evidence>
<dbReference type="InterPro" id="IPR016286">
    <property type="entry name" value="FUC_metazoa-typ"/>
</dbReference>
<proteinExistence type="inferred from homology"/>
<evidence type="ECO:0000256" key="5">
    <source>
        <dbReference type="ARBA" id="ARBA00022801"/>
    </source>
</evidence>
<dbReference type="Gene3D" id="3.20.20.80">
    <property type="entry name" value="Glycosidases"/>
    <property type="match status" value="1"/>
</dbReference>
<dbReference type="Gene3D" id="2.60.40.1180">
    <property type="entry name" value="Golgi alpha-mannosidase II"/>
    <property type="match status" value="1"/>
</dbReference>
<evidence type="ECO:0000256" key="6">
    <source>
        <dbReference type="ARBA" id="ARBA00023295"/>
    </source>
</evidence>
<dbReference type="PANTHER" id="PTHR10030">
    <property type="entry name" value="ALPHA-L-FUCOSIDASE"/>
    <property type="match status" value="1"/>
</dbReference>
<dbReference type="Pfam" id="PF16757">
    <property type="entry name" value="Fucosidase_C"/>
    <property type="match status" value="1"/>
</dbReference>
<evidence type="ECO:0000256" key="4">
    <source>
        <dbReference type="ARBA" id="ARBA00022729"/>
    </source>
</evidence>
<dbReference type="InterPro" id="IPR031919">
    <property type="entry name" value="Fucosidase_C"/>
</dbReference>
<comment type="similarity">
    <text evidence="2">Belongs to the glycosyl hydrolase 29 family.</text>
</comment>
<dbReference type="InterPro" id="IPR057739">
    <property type="entry name" value="Glyco_hydro_29_N"/>
</dbReference>
<feature type="domain" description="Alpha-L-fucosidase C-terminal" evidence="8">
    <location>
        <begin position="418"/>
        <end position="479"/>
    </location>
</feature>
<protein>
    <recommendedName>
        <fullName evidence="3">alpha-L-fucosidase</fullName>
        <ecNumber evidence="3">3.2.1.51</ecNumber>
    </recommendedName>
</protein>
<dbReference type="EC" id="3.2.1.51" evidence="3"/>
<comment type="caution">
    <text evidence="9">The sequence shown here is derived from an EMBL/GenBank/DDBJ whole genome shotgun (WGS) entry which is preliminary data.</text>
</comment>
<comment type="function">
    <text evidence="1">Alpha-L-fucosidase is responsible for hydrolyzing the alpha-1,6-linked fucose joined to the reducing-end N-acetylglucosamine of the carbohydrate moieties of glycoproteins.</text>
</comment>
<evidence type="ECO:0000313" key="10">
    <source>
        <dbReference type="Proteomes" id="UP000615455"/>
    </source>
</evidence>
<evidence type="ECO:0000259" key="8">
    <source>
        <dbReference type="Pfam" id="PF16757"/>
    </source>
</evidence>
<gene>
    <name evidence="9" type="ORF">GCM10008018_08880</name>
</gene>
<dbReference type="RefSeq" id="WP_189008160.1">
    <property type="nucleotide sequence ID" value="NZ_BMHE01000003.1"/>
</dbReference>
<evidence type="ECO:0000256" key="2">
    <source>
        <dbReference type="ARBA" id="ARBA00007951"/>
    </source>
</evidence>
<keyword evidence="5" id="KW-0378">Hydrolase</keyword>
<dbReference type="SMART" id="SM00812">
    <property type="entry name" value="Alpha_L_fucos"/>
    <property type="match status" value="1"/>
</dbReference>
<keyword evidence="6" id="KW-0326">Glycosidase</keyword>
<sequence length="492" mass="57268">MFKPTFESLYQYESPEWFRDAKFGIWSHWGPQSVPMFGDWYARYMYEQGTAQYNYHLRHYGHPSKFGYKDICKLWKAENFDPEGLMELYYKAGARYFVALATHHDNFFNYDSKVNRFNSTQIGPMKDICRLWQTAAKKYNLPFGLTEHLGASFSWWKTNKGSDNYGPYKGLPYDGNDPDYADFYYNNYEHAQDRIDTIGPWYTLNENFHQYWVDAIKEMIDEFQPDLLYSDGVLPFGSHHNSWEHEQGYRDVVSPGDPSYRPGLEVLAYHYNKSIEKNGSNQAVYLQKDKRPEIYNVGILDIEKSQMPRVTEKPWHTDTCIGNWFYDAKQTYKKTDQILEMLVDIVSKNGNMLLNILQRPDGTIDEEAKYLLDELAKWFVVCGEGIYGTRPWKVSGEGNTLVKIVPYVEEKTSWNSSDYRFTSKGNHVYSFIMCPPANGVCVLKSFNDETVKSVQILGGGKLEFTQDSGVLAVKLPQELPATYFNCLKTELE</sequence>